<dbReference type="Proteomes" id="UP001285441">
    <property type="component" value="Unassembled WGS sequence"/>
</dbReference>
<dbReference type="AlphaFoldDB" id="A0AAE0K986"/>
<reference evidence="2" key="2">
    <citation type="submission" date="2023-06" db="EMBL/GenBank/DDBJ databases">
        <authorList>
            <consortium name="Lawrence Berkeley National Laboratory"/>
            <person name="Haridas S."/>
            <person name="Hensen N."/>
            <person name="Bonometti L."/>
            <person name="Westerberg I."/>
            <person name="Brannstrom I.O."/>
            <person name="Guillou S."/>
            <person name="Cros-Aarteil S."/>
            <person name="Calhoun S."/>
            <person name="Kuo A."/>
            <person name="Mondo S."/>
            <person name="Pangilinan J."/>
            <person name="Riley R."/>
            <person name="LaButti K."/>
            <person name="Andreopoulos B."/>
            <person name="Lipzen A."/>
            <person name="Chen C."/>
            <person name="Yanf M."/>
            <person name="Daum C."/>
            <person name="Ng V."/>
            <person name="Clum A."/>
            <person name="Steindorff A."/>
            <person name="Ohm R."/>
            <person name="Martin F."/>
            <person name="Silar P."/>
            <person name="Natvig D."/>
            <person name="Lalanne C."/>
            <person name="Gautier V."/>
            <person name="Ament-velasquez S.L."/>
            <person name="Kruys A."/>
            <person name="Hutchinson M.I."/>
            <person name="Powell A.J."/>
            <person name="Barry K."/>
            <person name="Miller A.N."/>
            <person name="Grigoriev I.V."/>
            <person name="Debuchy R."/>
            <person name="Gladieux P."/>
            <person name="Thoren M.H."/>
            <person name="Johannesson H."/>
        </authorList>
    </citation>
    <scope>NUCLEOTIDE SEQUENCE</scope>
    <source>
        <strain evidence="2">CBS 232.78</strain>
    </source>
</reference>
<accession>A0AAE0K986</accession>
<evidence type="ECO:0000256" key="1">
    <source>
        <dbReference type="SAM" id="MobiDB-lite"/>
    </source>
</evidence>
<proteinExistence type="predicted"/>
<feature type="region of interest" description="Disordered" evidence="1">
    <location>
        <begin position="47"/>
        <end position="91"/>
    </location>
</feature>
<dbReference type="EMBL" id="JAULSW010000008">
    <property type="protein sequence ID" value="KAK3372411.1"/>
    <property type="molecule type" value="Genomic_DNA"/>
</dbReference>
<evidence type="ECO:0000313" key="3">
    <source>
        <dbReference type="Proteomes" id="UP001285441"/>
    </source>
</evidence>
<reference evidence="2" key="1">
    <citation type="journal article" date="2023" name="Mol. Phylogenet. Evol.">
        <title>Genome-scale phylogeny and comparative genomics of the fungal order Sordariales.</title>
        <authorList>
            <person name="Hensen N."/>
            <person name="Bonometti L."/>
            <person name="Westerberg I."/>
            <person name="Brannstrom I.O."/>
            <person name="Guillou S."/>
            <person name="Cros-Aarteil S."/>
            <person name="Calhoun S."/>
            <person name="Haridas S."/>
            <person name="Kuo A."/>
            <person name="Mondo S."/>
            <person name="Pangilinan J."/>
            <person name="Riley R."/>
            <person name="LaButti K."/>
            <person name="Andreopoulos B."/>
            <person name="Lipzen A."/>
            <person name="Chen C."/>
            <person name="Yan M."/>
            <person name="Daum C."/>
            <person name="Ng V."/>
            <person name="Clum A."/>
            <person name="Steindorff A."/>
            <person name="Ohm R.A."/>
            <person name="Martin F."/>
            <person name="Silar P."/>
            <person name="Natvig D.O."/>
            <person name="Lalanne C."/>
            <person name="Gautier V."/>
            <person name="Ament-Velasquez S.L."/>
            <person name="Kruys A."/>
            <person name="Hutchinson M.I."/>
            <person name="Powell A.J."/>
            <person name="Barry K."/>
            <person name="Miller A.N."/>
            <person name="Grigoriev I.V."/>
            <person name="Debuchy R."/>
            <person name="Gladieux P."/>
            <person name="Hiltunen Thoren M."/>
            <person name="Johannesson H."/>
        </authorList>
    </citation>
    <scope>NUCLEOTIDE SEQUENCE</scope>
    <source>
        <strain evidence="2">CBS 232.78</strain>
    </source>
</reference>
<name>A0AAE0K986_9PEZI</name>
<sequence length="298" mass="32165">MLSDECEKAQDIGRLVQTTPACCLVPGVGPEGSQRDFSQPPGFFLQPSGTSFTQKTWPTRSFQTPDAPGRKGGLQTENHNTLNKNKQQPHPKSVLAAHRYLPQKTGQKWPHTPPKRGWTFWRLVELTEPRDPFCWAATRTPLPRLASLSLPVAPCRVQGSRRISALLGSHVRDVSCTPPYFLSARFPWEKNSVPSIGKGAGGSGIWLAGWLLAGIAGAPWAAGLTGGGGATPAWKMWSASSFPLDGLLTSRGSRDGFMDDGCSGADVPCTLYLPPFNSFRSPTPSGPLKNTLPTEVTF</sequence>
<comment type="caution">
    <text evidence="2">The sequence shown here is derived from an EMBL/GenBank/DDBJ whole genome shotgun (WGS) entry which is preliminary data.</text>
</comment>
<feature type="compositionally biased region" description="Polar residues" evidence="1">
    <location>
        <begin position="75"/>
        <end position="90"/>
    </location>
</feature>
<keyword evidence="3" id="KW-1185">Reference proteome</keyword>
<feature type="compositionally biased region" description="Polar residues" evidence="1">
    <location>
        <begin position="47"/>
        <end position="64"/>
    </location>
</feature>
<gene>
    <name evidence="2" type="ORF">B0H63DRAFT_294506</name>
</gene>
<protein>
    <submittedName>
        <fullName evidence="2">Uncharacterized protein</fullName>
    </submittedName>
</protein>
<evidence type="ECO:0000313" key="2">
    <source>
        <dbReference type="EMBL" id="KAK3372411.1"/>
    </source>
</evidence>
<organism evidence="2 3">
    <name type="scientific">Podospora didyma</name>
    <dbReference type="NCBI Taxonomy" id="330526"/>
    <lineage>
        <taxon>Eukaryota</taxon>
        <taxon>Fungi</taxon>
        <taxon>Dikarya</taxon>
        <taxon>Ascomycota</taxon>
        <taxon>Pezizomycotina</taxon>
        <taxon>Sordariomycetes</taxon>
        <taxon>Sordariomycetidae</taxon>
        <taxon>Sordariales</taxon>
        <taxon>Podosporaceae</taxon>
        <taxon>Podospora</taxon>
    </lineage>
</organism>